<name>A0A7W3MUM3_9ACTN</name>
<dbReference type="InterPro" id="IPR015424">
    <property type="entry name" value="PyrdxlP-dep_Trfase"/>
</dbReference>
<evidence type="ECO:0000313" key="3">
    <source>
        <dbReference type="Proteomes" id="UP000539313"/>
    </source>
</evidence>
<dbReference type="GO" id="GO:0016829">
    <property type="term" value="F:lyase activity"/>
    <property type="evidence" value="ECO:0007669"/>
    <property type="project" value="UniProtKB-KW"/>
</dbReference>
<sequence>MGWGVWMELERFRAEFPVLEWVCWLFTPSCGPGARRVVEAVRAELAEWDSSSWEERDRPAQHSRRMMAGVLGVSPADVALVQSVAEGASTVAASLPDGSRVVVGDAEYRSVVFPWLAAERRGVRVHQVPMPEGVLRSTALIEAITEDTTLVAVSDVQSSSGARVDLVAVAERCREVGARLFVDATQSAGVLRLPEAVRPDFVAVHGYKWLLCPRGAAWLYVRPDRLEELVPLAPNAHSGPRPWTEYYGGPLEYAQDARRLDMSLCWPSWAGAAVALDLVGALDPVSLEEHCLGLAGMLREGLAELGLKCLPSEVPSHIVSVAVPDADAALSVLREAGIRATARAGALRFGFHGFNTADDVARVLSALRPLAGNGA</sequence>
<dbReference type="EMBL" id="JACJII010000001">
    <property type="protein sequence ID" value="MBA9002232.1"/>
    <property type="molecule type" value="Genomic_DNA"/>
</dbReference>
<feature type="domain" description="Aminotransferase class V" evidence="1">
    <location>
        <begin position="61"/>
        <end position="362"/>
    </location>
</feature>
<dbReference type="Proteomes" id="UP000539313">
    <property type="component" value="Unassembled WGS sequence"/>
</dbReference>
<dbReference type="Pfam" id="PF00266">
    <property type="entry name" value="Aminotran_5"/>
    <property type="match status" value="1"/>
</dbReference>
<dbReference type="PANTHER" id="PTHR43586:SF21">
    <property type="entry name" value="PYRIDOXAL PHOSPHATE (PLP)-DEPENDENT ASPARTATE AMINOTRANSFERASE SUPERFAMILY"/>
    <property type="match status" value="1"/>
</dbReference>
<comment type="caution">
    <text evidence="2">The sequence shown here is derived from an EMBL/GenBank/DDBJ whole genome shotgun (WGS) entry which is preliminary data.</text>
</comment>
<dbReference type="PANTHER" id="PTHR43586">
    <property type="entry name" value="CYSTEINE DESULFURASE"/>
    <property type="match status" value="1"/>
</dbReference>
<organism evidence="2 3">
    <name type="scientific">Thermomonospora cellulosilytica</name>
    <dbReference type="NCBI Taxonomy" id="1411118"/>
    <lineage>
        <taxon>Bacteria</taxon>
        <taxon>Bacillati</taxon>
        <taxon>Actinomycetota</taxon>
        <taxon>Actinomycetes</taxon>
        <taxon>Streptosporangiales</taxon>
        <taxon>Thermomonosporaceae</taxon>
        <taxon>Thermomonospora</taxon>
    </lineage>
</organism>
<dbReference type="AlphaFoldDB" id="A0A7W3MUM3"/>
<dbReference type="Gene3D" id="3.90.1150.10">
    <property type="entry name" value="Aspartate Aminotransferase, domain 1"/>
    <property type="match status" value="1"/>
</dbReference>
<proteinExistence type="predicted"/>
<accession>A0A7W3MUM3</accession>
<gene>
    <name evidence="2" type="ORF">HNR21_001114</name>
</gene>
<dbReference type="Gene3D" id="3.40.640.10">
    <property type="entry name" value="Type I PLP-dependent aspartate aminotransferase-like (Major domain)"/>
    <property type="match status" value="1"/>
</dbReference>
<keyword evidence="2" id="KW-0456">Lyase</keyword>
<dbReference type="InterPro" id="IPR015421">
    <property type="entry name" value="PyrdxlP-dep_Trfase_major"/>
</dbReference>
<dbReference type="InterPro" id="IPR015422">
    <property type="entry name" value="PyrdxlP-dep_Trfase_small"/>
</dbReference>
<dbReference type="InterPro" id="IPR000192">
    <property type="entry name" value="Aminotrans_V_dom"/>
</dbReference>
<reference evidence="2 3" key="1">
    <citation type="submission" date="2020-08" db="EMBL/GenBank/DDBJ databases">
        <title>Sequencing the genomes of 1000 actinobacteria strains.</title>
        <authorList>
            <person name="Klenk H.-P."/>
        </authorList>
    </citation>
    <scope>NUCLEOTIDE SEQUENCE [LARGE SCALE GENOMIC DNA]</scope>
    <source>
        <strain evidence="2 3">DSM 45823</strain>
    </source>
</reference>
<evidence type="ECO:0000313" key="2">
    <source>
        <dbReference type="EMBL" id="MBA9002232.1"/>
    </source>
</evidence>
<dbReference type="RefSeq" id="WP_220500045.1">
    <property type="nucleotide sequence ID" value="NZ_JACJII010000001.1"/>
</dbReference>
<protein>
    <submittedName>
        <fullName evidence="2">Selenocysteine lyase/cysteine desulfurase</fullName>
    </submittedName>
</protein>
<evidence type="ECO:0000259" key="1">
    <source>
        <dbReference type="Pfam" id="PF00266"/>
    </source>
</evidence>
<dbReference type="SUPFAM" id="SSF53383">
    <property type="entry name" value="PLP-dependent transferases"/>
    <property type="match status" value="1"/>
</dbReference>
<keyword evidence="3" id="KW-1185">Reference proteome</keyword>